<proteinExistence type="predicted"/>
<evidence type="ECO:0000256" key="1">
    <source>
        <dbReference type="SAM" id="MobiDB-lite"/>
    </source>
</evidence>
<protein>
    <submittedName>
        <fullName evidence="2">Uncharacterized protein</fullName>
    </submittedName>
</protein>
<organism evidence="2 3">
    <name type="scientific">Cyanidium caldarium</name>
    <name type="common">Red alga</name>
    <dbReference type="NCBI Taxonomy" id="2771"/>
    <lineage>
        <taxon>Eukaryota</taxon>
        <taxon>Rhodophyta</taxon>
        <taxon>Bangiophyceae</taxon>
        <taxon>Cyanidiales</taxon>
        <taxon>Cyanidiaceae</taxon>
        <taxon>Cyanidium</taxon>
    </lineage>
</organism>
<evidence type="ECO:0000313" key="2">
    <source>
        <dbReference type="EMBL" id="KAK4534611.1"/>
    </source>
</evidence>
<feature type="compositionally biased region" description="Basic and acidic residues" evidence="1">
    <location>
        <begin position="17"/>
        <end position="28"/>
    </location>
</feature>
<feature type="compositionally biased region" description="Basic and acidic residues" evidence="1">
    <location>
        <begin position="36"/>
        <end position="59"/>
    </location>
</feature>
<dbReference type="Proteomes" id="UP001301350">
    <property type="component" value="Unassembled WGS sequence"/>
</dbReference>
<accession>A0AAV9IRB6</accession>
<dbReference type="EMBL" id="JANCYW010000002">
    <property type="protein sequence ID" value="KAK4534611.1"/>
    <property type="molecule type" value="Genomic_DNA"/>
</dbReference>
<dbReference type="InterPro" id="IPR013885">
    <property type="entry name" value="DUF1764_euk"/>
</dbReference>
<evidence type="ECO:0000313" key="3">
    <source>
        <dbReference type="Proteomes" id="UP001301350"/>
    </source>
</evidence>
<reference evidence="2 3" key="1">
    <citation type="submission" date="2022-07" db="EMBL/GenBank/DDBJ databases">
        <title>Genome-wide signatures of adaptation to extreme environments.</title>
        <authorList>
            <person name="Cho C.H."/>
            <person name="Yoon H.S."/>
        </authorList>
    </citation>
    <scope>NUCLEOTIDE SEQUENCE [LARGE SCALE GENOMIC DNA]</scope>
    <source>
        <strain evidence="2 3">DBV 063 E5</strain>
    </source>
</reference>
<sequence>MPLRDVPNKATSQGGDADLKELEALFADRKRKRKTPEKVKQPSERSSRRAPRPDPEGRLARGHPPATQRSRHTAEGYRVYSWEEHVADQPGDLPPGGKCPFDCNCCF</sequence>
<comment type="caution">
    <text evidence="2">The sequence shown here is derived from an EMBL/GenBank/DDBJ whole genome shotgun (WGS) entry which is preliminary data.</text>
</comment>
<dbReference type="Pfam" id="PF08576">
    <property type="entry name" value="DUF1764"/>
    <property type="match status" value="1"/>
</dbReference>
<dbReference type="AlphaFoldDB" id="A0AAV9IRB6"/>
<name>A0AAV9IRB6_CYACA</name>
<gene>
    <name evidence="2" type="ORF">CDCA_CDCA02G0636</name>
</gene>
<keyword evidence="3" id="KW-1185">Reference proteome</keyword>
<feature type="region of interest" description="Disordered" evidence="1">
    <location>
        <begin position="1"/>
        <end position="76"/>
    </location>
</feature>